<keyword evidence="1" id="KW-0472">Membrane</keyword>
<dbReference type="Proteomes" id="UP001611263">
    <property type="component" value="Unassembled WGS sequence"/>
</dbReference>
<dbReference type="EMBL" id="JBIRUQ010000021">
    <property type="protein sequence ID" value="MFI1465555.1"/>
    <property type="molecule type" value="Genomic_DNA"/>
</dbReference>
<accession>A0ABW7TWY9</accession>
<keyword evidence="1" id="KW-0812">Transmembrane</keyword>
<protein>
    <submittedName>
        <fullName evidence="3">MlaD family protein</fullName>
    </submittedName>
</protein>
<evidence type="ECO:0000313" key="4">
    <source>
        <dbReference type="Proteomes" id="UP001611263"/>
    </source>
</evidence>
<dbReference type="GeneID" id="93508071"/>
<evidence type="ECO:0000313" key="3">
    <source>
        <dbReference type="EMBL" id="MFI1465555.1"/>
    </source>
</evidence>
<organism evidence="3 4">
    <name type="scientific">Nocardia carnea</name>
    <dbReference type="NCBI Taxonomy" id="37328"/>
    <lineage>
        <taxon>Bacteria</taxon>
        <taxon>Bacillati</taxon>
        <taxon>Actinomycetota</taxon>
        <taxon>Actinomycetes</taxon>
        <taxon>Mycobacteriales</taxon>
        <taxon>Nocardiaceae</taxon>
        <taxon>Nocardia</taxon>
    </lineage>
</organism>
<gene>
    <name evidence="3" type="ORF">ACH4WX_33025</name>
</gene>
<dbReference type="InterPro" id="IPR003399">
    <property type="entry name" value="Mce/MlaD"/>
</dbReference>
<keyword evidence="4" id="KW-1185">Reference proteome</keyword>
<feature type="domain" description="Mce/MlaD" evidence="2">
    <location>
        <begin position="64"/>
        <end position="127"/>
    </location>
</feature>
<dbReference type="Pfam" id="PF02470">
    <property type="entry name" value="MlaD"/>
    <property type="match status" value="1"/>
</dbReference>
<feature type="transmembrane region" description="Helical" evidence="1">
    <location>
        <begin position="20"/>
        <end position="43"/>
    </location>
</feature>
<proteinExistence type="predicted"/>
<name>A0ABW7TWY9_9NOCA</name>
<evidence type="ECO:0000259" key="2">
    <source>
        <dbReference type="Pfam" id="PF02470"/>
    </source>
</evidence>
<keyword evidence="1" id="KW-1133">Transmembrane helix</keyword>
<evidence type="ECO:0000256" key="1">
    <source>
        <dbReference type="SAM" id="Phobius"/>
    </source>
</evidence>
<comment type="caution">
    <text evidence="3">The sequence shown here is derived from an EMBL/GenBank/DDBJ whole genome shotgun (WGS) entry which is preliminary data.</text>
</comment>
<dbReference type="RefSeq" id="WP_033247632.1">
    <property type="nucleotide sequence ID" value="NZ_JBIRUQ010000021.1"/>
</dbReference>
<sequence length="360" mass="37510">MARHIHQDFVRGDGARQQRVLLLCGGAAALVVLITVVACSWAYPRATAPSGIRLQLMVPALGPGVESGSKVLVRGAAVGEVTRVSTLDSGTVTVALVLDEGMGSILTDTLDVDFRPENYFGVTAVNLLERPGGAALTDGLVLHRTQAPDFTMSTMLEQVSLVVDGTLTADMIATLDEVMRYANGLAPLIRTGIILADQVAKTQQHLPTELLLRTNDVLAQLPAFSRGAADALYAIYNSAYNKRPDGSTGVDDAFMDETDQALALAASDLFGLAGSLLASHDAELTPVTGAVDAVVAPLPGLLGNGNMDTLNTVLERLESAFTGPPEQKTLQLRVVLDDIPAISGPLAQLGALPAAAPGGR</sequence>
<reference evidence="3 4" key="1">
    <citation type="submission" date="2024-10" db="EMBL/GenBank/DDBJ databases">
        <title>The Natural Products Discovery Center: Release of the First 8490 Sequenced Strains for Exploring Actinobacteria Biosynthetic Diversity.</title>
        <authorList>
            <person name="Kalkreuter E."/>
            <person name="Kautsar S.A."/>
            <person name="Yang D."/>
            <person name="Bader C.D."/>
            <person name="Teijaro C.N."/>
            <person name="Fluegel L."/>
            <person name="Davis C.M."/>
            <person name="Simpson J.R."/>
            <person name="Lauterbach L."/>
            <person name="Steele A.D."/>
            <person name="Gui C."/>
            <person name="Meng S."/>
            <person name="Li G."/>
            <person name="Viehrig K."/>
            <person name="Ye F."/>
            <person name="Su P."/>
            <person name="Kiefer A.F."/>
            <person name="Nichols A."/>
            <person name="Cepeda A.J."/>
            <person name="Yan W."/>
            <person name="Fan B."/>
            <person name="Jiang Y."/>
            <person name="Adhikari A."/>
            <person name="Zheng C.-J."/>
            <person name="Schuster L."/>
            <person name="Cowan T.M."/>
            <person name="Smanski M.J."/>
            <person name="Chevrette M.G."/>
            <person name="De Carvalho L.P.S."/>
            <person name="Shen B."/>
        </authorList>
    </citation>
    <scope>NUCLEOTIDE SEQUENCE [LARGE SCALE GENOMIC DNA]</scope>
    <source>
        <strain evidence="3 4">NPDC020568</strain>
    </source>
</reference>